<protein>
    <submittedName>
        <fullName evidence="9">Sugar ABC transporter permease</fullName>
    </submittedName>
</protein>
<evidence type="ECO:0000259" key="8">
    <source>
        <dbReference type="PROSITE" id="PS50928"/>
    </source>
</evidence>
<feature type="transmembrane region" description="Helical" evidence="7">
    <location>
        <begin position="144"/>
        <end position="162"/>
    </location>
</feature>
<accession>A0ABM8IPE8</accession>
<feature type="transmembrane region" description="Helical" evidence="7">
    <location>
        <begin position="12"/>
        <end position="35"/>
    </location>
</feature>
<evidence type="ECO:0000313" key="9">
    <source>
        <dbReference type="EMBL" id="BEH91903.1"/>
    </source>
</evidence>
<name>A0ABM8IPE8_9FIRM</name>
<comment type="subcellular location">
    <subcellularLocation>
        <location evidence="1 7">Cell membrane</location>
        <topology evidence="1 7">Multi-pass membrane protein</topology>
    </subcellularLocation>
</comment>
<keyword evidence="2 7" id="KW-0813">Transport</keyword>
<keyword evidence="3" id="KW-1003">Cell membrane</keyword>
<dbReference type="Gene3D" id="1.10.3720.10">
    <property type="entry name" value="MetI-like"/>
    <property type="match status" value="1"/>
</dbReference>
<feature type="transmembrane region" description="Helical" evidence="7">
    <location>
        <begin position="243"/>
        <end position="262"/>
    </location>
</feature>
<evidence type="ECO:0000256" key="7">
    <source>
        <dbReference type="RuleBase" id="RU363032"/>
    </source>
</evidence>
<dbReference type="EMBL" id="AP028127">
    <property type="protein sequence ID" value="BEH91903.1"/>
    <property type="molecule type" value="Genomic_DNA"/>
</dbReference>
<comment type="similarity">
    <text evidence="7">Belongs to the binding-protein-dependent transport system permease family.</text>
</comment>
<dbReference type="SUPFAM" id="SSF161098">
    <property type="entry name" value="MetI-like"/>
    <property type="match status" value="1"/>
</dbReference>
<dbReference type="PANTHER" id="PTHR43744:SF3">
    <property type="entry name" value="LACTOSE TRANSPORT SYSTEM PERMEASE PROTEIN LACG"/>
    <property type="match status" value="1"/>
</dbReference>
<dbReference type="Proteomes" id="UP001432099">
    <property type="component" value="Chromosome"/>
</dbReference>
<keyword evidence="10" id="KW-1185">Reference proteome</keyword>
<organism evidence="9 10">
    <name type="scientific">Turicibacter faecis</name>
    <dbReference type="NCBI Taxonomy" id="2963365"/>
    <lineage>
        <taxon>Bacteria</taxon>
        <taxon>Bacillati</taxon>
        <taxon>Bacillota</taxon>
        <taxon>Erysipelotrichia</taxon>
        <taxon>Erysipelotrichales</taxon>
        <taxon>Turicibacteraceae</taxon>
        <taxon>Turicibacter</taxon>
    </lineage>
</organism>
<evidence type="ECO:0000256" key="4">
    <source>
        <dbReference type="ARBA" id="ARBA00022692"/>
    </source>
</evidence>
<dbReference type="PANTHER" id="PTHR43744">
    <property type="entry name" value="ABC TRANSPORTER PERMEASE PROTEIN MG189-RELATED-RELATED"/>
    <property type="match status" value="1"/>
</dbReference>
<sequence>MIFKRLLQSILKYFSLILWTFIVFFPLLTVFFGSFKTYSEFMSTSGVTPPVSFLNFENYYIALTKGKMLTGFFNTFILILAGVSGSIFIGSMVAYVINRFNFKGKKLILFMYLFVSIIPMEVSQVSTFKIIASLGLYNTRLAPILLYLGADVLMVYLYLQVLEKIPREIDKAAMLEGASYFQIYRKVIFPLLKPATASIIMLKVISIYNDFYIPHLYMPGEHLNTISTALFNFMGPHRIEWNVINAAIILSLIPMLVFFLILQKQIYTGLTAGSIK</sequence>
<feature type="transmembrane region" description="Helical" evidence="7">
    <location>
        <begin position="72"/>
        <end position="97"/>
    </location>
</feature>
<evidence type="ECO:0000256" key="5">
    <source>
        <dbReference type="ARBA" id="ARBA00022989"/>
    </source>
</evidence>
<dbReference type="Pfam" id="PF00528">
    <property type="entry name" value="BPD_transp_1"/>
    <property type="match status" value="1"/>
</dbReference>
<evidence type="ECO:0000256" key="6">
    <source>
        <dbReference type="ARBA" id="ARBA00023136"/>
    </source>
</evidence>
<dbReference type="InterPro" id="IPR035906">
    <property type="entry name" value="MetI-like_sf"/>
</dbReference>
<evidence type="ECO:0000313" key="10">
    <source>
        <dbReference type="Proteomes" id="UP001432099"/>
    </source>
</evidence>
<evidence type="ECO:0000256" key="3">
    <source>
        <dbReference type="ARBA" id="ARBA00022475"/>
    </source>
</evidence>
<dbReference type="CDD" id="cd06261">
    <property type="entry name" value="TM_PBP2"/>
    <property type="match status" value="1"/>
</dbReference>
<keyword evidence="5 7" id="KW-1133">Transmembrane helix</keyword>
<feature type="transmembrane region" description="Helical" evidence="7">
    <location>
        <begin position="109"/>
        <end position="132"/>
    </location>
</feature>
<feature type="transmembrane region" description="Helical" evidence="7">
    <location>
        <begin position="183"/>
        <end position="208"/>
    </location>
</feature>
<gene>
    <name evidence="9" type="ORF">T23_20050</name>
</gene>
<evidence type="ECO:0000256" key="2">
    <source>
        <dbReference type="ARBA" id="ARBA00022448"/>
    </source>
</evidence>
<dbReference type="InterPro" id="IPR000515">
    <property type="entry name" value="MetI-like"/>
</dbReference>
<dbReference type="PROSITE" id="PS50928">
    <property type="entry name" value="ABC_TM1"/>
    <property type="match status" value="1"/>
</dbReference>
<dbReference type="RefSeq" id="WP_161832223.1">
    <property type="nucleotide sequence ID" value="NZ_AP028127.1"/>
</dbReference>
<keyword evidence="4 7" id="KW-0812">Transmembrane</keyword>
<keyword evidence="6 7" id="KW-0472">Membrane</keyword>
<proteinExistence type="inferred from homology"/>
<reference evidence="9" key="1">
    <citation type="journal article" date="2024" name="Int. J. Syst. Evol. Microbiol.">
        <title>Turicibacter faecis sp. nov., isolated from faeces of heart failure mouse model.</title>
        <authorList>
            <person name="Imamura Y."/>
            <person name="Motooka D."/>
            <person name="Nakajima Y."/>
            <person name="Ito S."/>
            <person name="Kitakaze M."/>
            <person name="Iida T."/>
            <person name="Nakamura S."/>
        </authorList>
    </citation>
    <scope>NUCLEOTIDE SEQUENCE</scope>
    <source>
        <strain evidence="9">TC023</strain>
    </source>
</reference>
<evidence type="ECO:0000256" key="1">
    <source>
        <dbReference type="ARBA" id="ARBA00004651"/>
    </source>
</evidence>
<feature type="domain" description="ABC transmembrane type-1" evidence="8">
    <location>
        <begin position="72"/>
        <end position="262"/>
    </location>
</feature>